<sequence length="66" mass="7216">MTLRHSSGTQRADNLAGRTSLGIEFGSARIKACLIGSDATEVLATGAFSWENRLEDGLWTYRLDEV</sequence>
<protein>
    <recommendedName>
        <fullName evidence="3">Ribulokinase</fullName>
    </recommendedName>
</protein>
<organism evidence="1 2">
    <name type="scientific">Microbacterium suwonense</name>
    <dbReference type="NCBI Taxonomy" id="683047"/>
    <lineage>
        <taxon>Bacteria</taxon>
        <taxon>Bacillati</taxon>
        <taxon>Actinomycetota</taxon>
        <taxon>Actinomycetes</taxon>
        <taxon>Micrococcales</taxon>
        <taxon>Microbacteriaceae</taxon>
        <taxon>Microbacterium</taxon>
    </lineage>
</organism>
<evidence type="ECO:0000313" key="2">
    <source>
        <dbReference type="Proteomes" id="UP001321543"/>
    </source>
</evidence>
<proteinExistence type="predicted"/>
<reference evidence="2" key="1">
    <citation type="journal article" date="2019" name="Int. J. Syst. Evol. Microbiol.">
        <title>The Global Catalogue of Microorganisms (GCM) 10K type strain sequencing project: providing services to taxonomists for standard genome sequencing and annotation.</title>
        <authorList>
            <consortium name="The Broad Institute Genomics Platform"/>
            <consortium name="The Broad Institute Genome Sequencing Center for Infectious Disease"/>
            <person name="Wu L."/>
            <person name="Ma J."/>
        </authorList>
    </citation>
    <scope>NUCLEOTIDE SEQUENCE [LARGE SCALE GENOMIC DNA]</scope>
    <source>
        <strain evidence="2">NBRC 106310</strain>
    </source>
</reference>
<evidence type="ECO:0008006" key="3">
    <source>
        <dbReference type="Google" id="ProtNLM"/>
    </source>
</evidence>
<name>A0ABN6X464_9MICO</name>
<dbReference type="Proteomes" id="UP001321543">
    <property type="component" value="Chromosome"/>
</dbReference>
<gene>
    <name evidence="1" type="ORF">GCM10025863_21080</name>
</gene>
<keyword evidence="2" id="KW-1185">Reference proteome</keyword>
<dbReference type="EMBL" id="AP027728">
    <property type="protein sequence ID" value="BDZ39494.1"/>
    <property type="molecule type" value="Genomic_DNA"/>
</dbReference>
<accession>A0ABN6X464</accession>
<evidence type="ECO:0000313" key="1">
    <source>
        <dbReference type="EMBL" id="BDZ39494.1"/>
    </source>
</evidence>